<reference evidence="1 2" key="1">
    <citation type="submission" date="2016-02" db="EMBL/GenBank/DDBJ databases">
        <title>Band-tailed pigeon sequencing and assembly.</title>
        <authorList>
            <person name="Soares A.E."/>
            <person name="Novak B.J."/>
            <person name="Rice E.S."/>
            <person name="O'Connell B."/>
            <person name="Chang D."/>
            <person name="Weber S."/>
            <person name="Shapiro B."/>
        </authorList>
    </citation>
    <scope>NUCLEOTIDE SEQUENCE [LARGE SCALE GENOMIC DNA]</scope>
    <source>
        <strain evidence="1">BTP2013</strain>
        <tissue evidence="1">Blood</tissue>
    </source>
</reference>
<comment type="caution">
    <text evidence="1">The sequence shown here is derived from an EMBL/GenBank/DDBJ whole genome shotgun (WGS) entry which is preliminary data.</text>
</comment>
<dbReference type="AlphaFoldDB" id="A0A1V4K6C1"/>
<gene>
    <name evidence="1" type="ORF">AV530_002418</name>
</gene>
<dbReference type="Proteomes" id="UP000190648">
    <property type="component" value="Unassembled WGS sequence"/>
</dbReference>
<keyword evidence="2" id="KW-1185">Reference proteome</keyword>
<evidence type="ECO:0000313" key="1">
    <source>
        <dbReference type="EMBL" id="OPJ80002.1"/>
    </source>
</evidence>
<name>A0A1V4K6C1_PATFA</name>
<sequence length="98" mass="11113">MHFFAIGKIPDGHLGFPLEPQERNFPTHVILQLPRQLLFVFLAKSCISSHTSISATNKMVALILYHDAFIRKNRCKTHTAVSNTKCFGDEPIAEDAYR</sequence>
<organism evidence="1 2">
    <name type="scientific">Patagioenas fasciata monilis</name>
    <dbReference type="NCBI Taxonomy" id="372326"/>
    <lineage>
        <taxon>Eukaryota</taxon>
        <taxon>Metazoa</taxon>
        <taxon>Chordata</taxon>
        <taxon>Craniata</taxon>
        <taxon>Vertebrata</taxon>
        <taxon>Euteleostomi</taxon>
        <taxon>Archelosauria</taxon>
        <taxon>Archosauria</taxon>
        <taxon>Dinosauria</taxon>
        <taxon>Saurischia</taxon>
        <taxon>Theropoda</taxon>
        <taxon>Coelurosauria</taxon>
        <taxon>Aves</taxon>
        <taxon>Neognathae</taxon>
        <taxon>Neoaves</taxon>
        <taxon>Columbimorphae</taxon>
        <taxon>Columbiformes</taxon>
        <taxon>Columbidae</taxon>
        <taxon>Patagioenas</taxon>
    </lineage>
</organism>
<accession>A0A1V4K6C1</accession>
<dbReference type="EMBL" id="LSYS01004331">
    <property type="protein sequence ID" value="OPJ80002.1"/>
    <property type="molecule type" value="Genomic_DNA"/>
</dbReference>
<protein>
    <submittedName>
        <fullName evidence="1">Uncharacterized protein</fullName>
    </submittedName>
</protein>
<proteinExistence type="predicted"/>
<evidence type="ECO:0000313" key="2">
    <source>
        <dbReference type="Proteomes" id="UP000190648"/>
    </source>
</evidence>